<keyword evidence="2" id="KW-0472">Membrane</keyword>
<evidence type="ECO:0000256" key="1">
    <source>
        <dbReference type="ARBA" id="ARBA00005410"/>
    </source>
</evidence>
<keyword evidence="2" id="KW-0812">Transmembrane</keyword>
<feature type="transmembrane region" description="Helical" evidence="2">
    <location>
        <begin position="191"/>
        <end position="216"/>
    </location>
</feature>
<proteinExistence type="inferred from homology"/>
<sequence length="220" mass="22900">MGEPEPVVALTEDAPLSVYNPNYRSDNALIADGDSSPIGGDCCPAEAVAAAEEVATAALASEEIYEMHIKSCISSTTCGDHNNSIGVTSGLTVCAAECHPPSPEAVGIEDVVVVQTAATTNGPSDTVPASAAASVISDDNSCVPLLGSRLELENYDLESGCYYSESDNETASLFIQRVGRRQARRHRRRRVALTVAGVVLVAVLCAISGIVGAFLARVFQ</sequence>
<dbReference type="GO" id="GO:0075733">
    <property type="term" value="P:intracellular transport of virus"/>
    <property type="evidence" value="ECO:0007669"/>
    <property type="project" value="InterPro"/>
</dbReference>
<dbReference type="EMBL" id="KT324739">
    <property type="protein sequence ID" value="AMB16272.1"/>
    <property type="molecule type" value="Genomic_DNA"/>
</dbReference>
<reference evidence="3" key="1">
    <citation type="journal article" date="2015" name="J. Gen. Virol.">
        <title>Evidence of widespread natural recombination among field isolates of equine herpesvirus 4 but not among field isolates of equine herpesvirus 1.</title>
        <authorList>
            <person name="Vaz P.K."/>
            <person name="Horsington J."/>
            <person name="Hartley C.A."/>
            <person name="Browning G.F."/>
            <person name="Ficorilli N.P."/>
            <person name="Studdert M.J."/>
            <person name="Gilkerson J.R."/>
            <person name="Devlin J.M."/>
        </authorList>
    </citation>
    <scope>NUCLEOTIDE SEQUENCE</scope>
    <source>
        <strain evidence="4">3407-77</strain>
        <strain evidence="3">3409-77</strain>
    </source>
</reference>
<keyword evidence="2" id="KW-1133">Transmembrane helix</keyword>
<dbReference type="InterPro" id="IPR009278">
    <property type="entry name" value="Herpes_US9"/>
</dbReference>
<dbReference type="Pfam" id="PF06072">
    <property type="entry name" value="Herpes_US9"/>
    <property type="match status" value="1"/>
</dbReference>
<accession>A0A0X9ZNY3</accession>
<dbReference type="GO" id="GO:0043657">
    <property type="term" value="C:host cell"/>
    <property type="evidence" value="ECO:0007669"/>
    <property type="project" value="GOC"/>
</dbReference>
<evidence type="ECO:0000313" key="4">
    <source>
        <dbReference type="EMBL" id="AMB16272.1"/>
    </source>
</evidence>
<evidence type="ECO:0000256" key="2">
    <source>
        <dbReference type="SAM" id="Phobius"/>
    </source>
</evidence>
<protein>
    <submittedName>
        <fullName evidence="3">Membrane protein US9</fullName>
    </submittedName>
</protein>
<evidence type="ECO:0000313" key="3">
    <source>
        <dbReference type="EMBL" id="AMB16114.1"/>
    </source>
</evidence>
<comment type="similarity">
    <text evidence="1">Belongs to the alphaherpesvirinae envelope protein US9 family.</text>
</comment>
<name>A0A0X9ZNY3_9ALPH</name>
<dbReference type="EMBL" id="KT324737">
    <property type="protein sequence ID" value="AMB16114.1"/>
    <property type="molecule type" value="Genomic_DNA"/>
</dbReference>
<organism evidence="3">
    <name type="scientific">Equid alphaherpesvirus 4</name>
    <name type="common">Equine herpesvirus 4</name>
    <dbReference type="NCBI Taxonomy" id="10331"/>
    <lineage>
        <taxon>Viruses</taxon>
        <taxon>Duplodnaviria</taxon>
        <taxon>Heunggongvirae</taxon>
        <taxon>Peploviricota</taxon>
        <taxon>Herviviricetes</taxon>
        <taxon>Herpesvirales</taxon>
        <taxon>Orthoherpesviridae</taxon>
        <taxon>Alphaherpesvirinae</taxon>
        <taxon>Varicellovirus</taxon>
        <taxon>Varicellovirus equidalpha4</taxon>
    </lineage>
</organism>